<keyword evidence="7" id="KW-1185">Reference proteome</keyword>
<dbReference type="SUPFAM" id="SSF55781">
    <property type="entry name" value="GAF domain-like"/>
    <property type="match status" value="1"/>
</dbReference>
<dbReference type="Pfam" id="PF01590">
    <property type="entry name" value="GAF"/>
    <property type="match status" value="1"/>
</dbReference>
<accession>A0ABV7TU79</accession>
<dbReference type="CDD" id="cd01949">
    <property type="entry name" value="GGDEF"/>
    <property type="match status" value="1"/>
</dbReference>
<dbReference type="EC" id="2.7.7.65" evidence="1"/>
<dbReference type="GO" id="GO:0052621">
    <property type="term" value="F:diguanylate cyclase activity"/>
    <property type="evidence" value="ECO:0007669"/>
    <property type="project" value="UniProtKB-EC"/>
</dbReference>
<dbReference type="SMART" id="SM00267">
    <property type="entry name" value="GGDEF"/>
    <property type="match status" value="1"/>
</dbReference>
<dbReference type="InterPro" id="IPR001202">
    <property type="entry name" value="WW_dom"/>
</dbReference>
<dbReference type="PROSITE" id="PS50887">
    <property type="entry name" value="GGDEF"/>
    <property type="match status" value="1"/>
</dbReference>
<dbReference type="PANTHER" id="PTHR45138">
    <property type="entry name" value="REGULATORY COMPONENTS OF SENSORY TRANSDUCTION SYSTEM"/>
    <property type="match status" value="1"/>
</dbReference>
<dbReference type="SUPFAM" id="SSF55073">
    <property type="entry name" value="Nucleotide cyclase"/>
    <property type="match status" value="1"/>
</dbReference>
<dbReference type="EMBL" id="JBHRYH010000018">
    <property type="protein sequence ID" value="MFC3626265.1"/>
    <property type="molecule type" value="Genomic_DNA"/>
</dbReference>
<dbReference type="InterPro" id="IPR050469">
    <property type="entry name" value="Diguanylate_Cyclase"/>
</dbReference>
<sequence length="602" mass="68213">MKLATPLGRQQLQRALLFIALFCLLVLSLQLYLGHRSRQQLLVNLPQRIEQQVMPLLAQSVWDVDQAATRDLLQNLLQQEGISQLSLRNNQGAVQLEIGNRNAITHVVELPVQSARTGDQPLGQLRIGLSLSMLEQQLWQECLLSLLVLLLGLGGLAAINHHFLRRQVLRPLQQLQDRLKLRQPASDGEQDELQQLSSSLQQLQQLQHDYEHSHQQQERELARHRDHLAELVAMRTAELEHLIRFQHLISELSTRFIHLPLAEQHQAIASALERIGTLLEVDRCYLFRVTPELTIHDNQEWCASGISSTAAFYENYPIAESQWFIPQLQRQQLQAFSSLEEIPPEGHQERQQFAAHGIQSIAVVTLAQQRQLLGFFGCDVVTRPRQWLDKELSLLRLVGEMLSNVLLRKQQMEELDATQHALSRANEKLEGIANTDGLTGLANRRLFDLRKQQEFAAACALKQELSVLLIDVDLFKAYNDCFGHLEGDQCLRQLASELAQQFQLEAQLVARIGGEEFAVLLPHLSANEATLLAEGLRQRIWQLAIPHMASPVSTHVTVSIGVASLDRHRHDSIDDLLAEADSRLYEAKHQGRNRVVGPQAAR</sequence>
<proteinExistence type="predicted"/>
<feature type="transmembrane region" description="Helical" evidence="4">
    <location>
        <begin position="142"/>
        <end position="164"/>
    </location>
</feature>
<dbReference type="Proteomes" id="UP001595636">
    <property type="component" value="Unassembled WGS sequence"/>
</dbReference>
<dbReference type="InterPro" id="IPR029016">
    <property type="entry name" value="GAF-like_dom_sf"/>
</dbReference>
<feature type="coiled-coil region" evidence="3">
    <location>
        <begin position="186"/>
        <end position="234"/>
    </location>
</feature>
<evidence type="ECO:0000259" key="5">
    <source>
        <dbReference type="PROSITE" id="PS50887"/>
    </source>
</evidence>
<keyword evidence="4" id="KW-1133">Transmembrane helix</keyword>
<organism evidence="6 7">
    <name type="scientific">Vogesella amnigena</name>
    <dbReference type="NCBI Taxonomy" id="1507449"/>
    <lineage>
        <taxon>Bacteria</taxon>
        <taxon>Pseudomonadati</taxon>
        <taxon>Pseudomonadota</taxon>
        <taxon>Betaproteobacteria</taxon>
        <taxon>Neisseriales</taxon>
        <taxon>Chromobacteriaceae</taxon>
        <taxon>Vogesella</taxon>
    </lineage>
</organism>
<keyword evidence="3" id="KW-0175">Coiled coil</keyword>
<dbReference type="InterPro" id="IPR003018">
    <property type="entry name" value="GAF"/>
</dbReference>
<keyword evidence="6" id="KW-0808">Transferase</keyword>
<dbReference type="Gene3D" id="3.30.70.270">
    <property type="match status" value="1"/>
</dbReference>
<dbReference type="Pfam" id="PF00990">
    <property type="entry name" value="GGDEF"/>
    <property type="match status" value="1"/>
</dbReference>
<dbReference type="NCBIfam" id="TIGR00254">
    <property type="entry name" value="GGDEF"/>
    <property type="match status" value="1"/>
</dbReference>
<evidence type="ECO:0000256" key="2">
    <source>
        <dbReference type="ARBA" id="ARBA00034247"/>
    </source>
</evidence>
<dbReference type="RefSeq" id="WP_390278798.1">
    <property type="nucleotide sequence ID" value="NZ_JBHRYH010000018.1"/>
</dbReference>
<dbReference type="Gene3D" id="3.30.450.40">
    <property type="match status" value="1"/>
</dbReference>
<evidence type="ECO:0000256" key="1">
    <source>
        <dbReference type="ARBA" id="ARBA00012528"/>
    </source>
</evidence>
<dbReference type="InterPro" id="IPR000160">
    <property type="entry name" value="GGDEF_dom"/>
</dbReference>
<comment type="catalytic activity">
    <reaction evidence="2">
        <text>2 GTP = 3',3'-c-di-GMP + 2 diphosphate</text>
        <dbReference type="Rhea" id="RHEA:24898"/>
        <dbReference type="ChEBI" id="CHEBI:33019"/>
        <dbReference type="ChEBI" id="CHEBI:37565"/>
        <dbReference type="ChEBI" id="CHEBI:58805"/>
        <dbReference type="EC" id="2.7.7.65"/>
    </reaction>
</comment>
<dbReference type="PROSITE" id="PS01159">
    <property type="entry name" value="WW_DOMAIN_1"/>
    <property type="match status" value="1"/>
</dbReference>
<feature type="domain" description="GGDEF" evidence="5">
    <location>
        <begin position="463"/>
        <end position="600"/>
    </location>
</feature>
<evidence type="ECO:0000313" key="7">
    <source>
        <dbReference type="Proteomes" id="UP001595636"/>
    </source>
</evidence>
<comment type="caution">
    <text evidence="6">The sequence shown here is derived from an EMBL/GenBank/DDBJ whole genome shotgun (WGS) entry which is preliminary data.</text>
</comment>
<keyword evidence="4" id="KW-0812">Transmembrane</keyword>
<keyword evidence="4" id="KW-0472">Membrane</keyword>
<feature type="transmembrane region" description="Helical" evidence="4">
    <location>
        <begin position="12"/>
        <end position="33"/>
    </location>
</feature>
<evidence type="ECO:0000313" key="6">
    <source>
        <dbReference type="EMBL" id="MFC3626265.1"/>
    </source>
</evidence>
<reference evidence="7" key="1">
    <citation type="journal article" date="2019" name="Int. J. Syst. Evol. Microbiol.">
        <title>The Global Catalogue of Microorganisms (GCM) 10K type strain sequencing project: providing services to taxonomists for standard genome sequencing and annotation.</title>
        <authorList>
            <consortium name="The Broad Institute Genomics Platform"/>
            <consortium name="The Broad Institute Genome Sequencing Center for Infectious Disease"/>
            <person name="Wu L."/>
            <person name="Ma J."/>
        </authorList>
    </citation>
    <scope>NUCLEOTIDE SEQUENCE [LARGE SCALE GENOMIC DNA]</scope>
    <source>
        <strain evidence="7">KCTC 42195</strain>
    </source>
</reference>
<name>A0ABV7TU79_9NEIS</name>
<gene>
    <name evidence="6" type="ORF">ACFOKJ_08985</name>
</gene>
<dbReference type="InterPro" id="IPR029787">
    <property type="entry name" value="Nucleotide_cyclase"/>
</dbReference>
<dbReference type="InterPro" id="IPR043128">
    <property type="entry name" value="Rev_trsase/Diguanyl_cyclase"/>
</dbReference>
<evidence type="ECO:0000256" key="3">
    <source>
        <dbReference type="SAM" id="Coils"/>
    </source>
</evidence>
<evidence type="ECO:0000256" key="4">
    <source>
        <dbReference type="SAM" id="Phobius"/>
    </source>
</evidence>
<dbReference type="SMART" id="SM00065">
    <property type="entry name" value="GAF"/>
    <property type="match status" value="1"/>
</dbReference>
<protein>
    <recommendedName>
        <fullName evidence="1">diguanylate cyclase</fullName>
        <ecNumber evidence="1">2.7.7.65</ecNumber>
    </recommendedName>
</protein>
<keyword evidence="6" id="KW-0548">Nucleotidyltransferase</keyword>
<dbReference type="PANTHER" id="PTHR45138:SF9">
    <property type="entry name" value="DIGUANYLATE CYCLASE DGCM-RELATED"/>
    <property type="match status" value="1"/>
</dbReference>